<evidence type="ECO:0000256" key="1">
    <source>
        <dbReference type="ARBA" id="ARBA00010759"/>
    </source>
</evidence>
<comment type="catalytic activity">
    <reaction evidence="3">
        <text>N-terminal N-formyl-L-methionyl-[peptide] + H2O = N-terminal L-methionyl-[peptide] + formate</text>
        <dbReference type="Rhea" id="RHEA:24420"/>
        <dbReference type="Rhea" id="RHEA-COMP:10639"/>
        <dbReference type="Rhea" id="RHEA-COMP:10640"/>
        <dbReference type="ChEBI" id="CHEBI:15377"/>
        <dbReference type="ChEBI" id="CHEBI:15740"/>
        <dbReference type="ChEBI" id="CHEBI:49298"/>
        <dbReference type="ChEBI" id="CHEBI:64731"/>
        <dbReference type="EC" id="3.5.1.88"/>
    </reaction>
</comment>
<dbReference type="PANTHER" id="PTHR10458">
    <property type="entry name" value="PEPTIDE DEFORMYLASE"/>
    <property type="match status" value="1"/>
</dbReference>
<dbReference type="OrthoDB" id="9784988at2"/>
<gene>
    <name evidence="3" type="primary">def</name>
    <name evidence="4" type="ORF">DCMF_07835</name>
</gene>
<evidence type="ECO:0000313" key="5">
    <source>
        <dbReference type="Proteomes" id="UP000323521"/>
    </source>
</evidence>
<dbReference type="GO" id="GO:0006412">
    <property type="term" value="P:translation"/>
    <property type="evidence" value="ECO:0007669"/>
    <property type="project" value="UniProtKB-UniRule"/>
</dbReference>
<feature type="binding site" evidence="3">
    <location>
        <position position="90"/>
    </location>
    <ligand>
        <name>Fe cation</name>
        <dbReference type="ChEBI" id="CHEBI:24875"/>
    </ligand>
</feature>
<accession>A0A3G1KQH7</accession>
<dbReference type="PRINTS" id="PR01576">
    <property type="entry name" value="PDEFORMYLASE"/>
</dbReference>
<dbReference type="CDD" id="cd00487">
    <property type="entry name" value="Pep_deformylase"/>
    <property type="match status" value="1"/>
</dbReference>
<dbReference type="GO" id="GO:0046872">
    <property type="term" value="F:metal ion binding"/>
    <property type="evidence" value="ECO:0007669"/>
    <property type="project" value="UniProtKB-KW"/>
</dbReference>
<dbReference type="Gene3D" id="3.90.45.10">
    <property type="entry name" value="Peptide deformylase"/>
    <property type="match status" value="1"/>
</dbReference>
<reference evidence="4 5" key="1">
    <citation type="submission" date="2016-10" db="EMBL/GenBank/DDBJ databases">
        <title>Complete Genome Sequence of Peptococcaceae strain DCMF.</title>
        <authorList>
            <person name="Edwards R.J."/>
            <person name="Holland S.I."/>
            <person name="Deshpande N.P."/>
            <person name="Wong Y.K."/>
            <person name="Ertan H."/>
            <person name="Manefield M."/>
            <person name="Russell T.L."/>
            <person name="Lee M.J."/>
        </authorList>
    </citation>
    <scope>NUCLEOTIDE SEQUENCE [LARGE SCALE GENOMIC DNA]</scope>
    <source>
        <strain evidence="4 5">DCMF</strain>
    </source>
</reference>
<protein>
    <recommendedName>
        <fullName evidence="3">Peptide deformylase</fullName>
        <shortName evidence="3">PDF</shortName>
        <ecNumber evidence="3">3.5.1.88</ecNumber>
    </recommendedName>
    <alternativeName>
        <fullName evidence="3">Polypeptide deformylase</fullName>
    </alternativeName>
</protein>
<keyword evidence="3" id="KW-0648">Protein biosynthesis</keyword>
<feature type="binding site" evidence="3">
    <location>
        <position position="132"/>
    </location>
    <ligand>
        <name>Fe cation</name>
        <dbReference type="ChEBI" id="CHEBI:24875"/>
    </ligand>
</feature>
<comment type="cofactor">
    <cofactor evidence="3">
        <name>Fe(2+)</name>
        <dbReference type="ChEBI" id="CHEBI:29033"/>
    </cofactor>
    <text evidence="3">Binds 1 Fe(2+) ion.</text>
</comment>
<sequence>MTAVYQIVKIGDPVLREQAKKVPKVTPNVVKLVENMADTMRAANGVGLAAPQIGISKSVVVIDVGEGLIELINPEIIAQEGEEVFCDEGCLSIPGVQGDVSRAAKVTVTAWDRTGKTFQITGTGMLAQALQHEIDHLYGILFVDKTLK</sequence>
<dbReference type="Pfam" id="PF01327">
    <property type="entry name" value="Pep_deformylase"/>
    <property type="match status" value="1"/>
</dbReference>
<dbReference type="EC" id="3.5.1.88" evidence="3"/>
<keyword evidence="2 3" id="KW-0408">Iron</keyword>
<dbReference type="Proteomes" id="UP000323521">
    <property type="component" value="Chromosome"/>
</dbReference>
<dbReference type="PIRSF" id="PIRSF004749">
    <property type="entry name" value="Pep_def"/>
    <property type="match status" value="1"/>
</dbReference>
<proteinExistence type="inferred from homology"/>
<dbReference type="SUPFAM" id="SSF56420">
    <property type="entry name" value="Peptide deformylase"/>
    <property type="match status" value="1"/>
</dbReference>
<dbReference type="RefSeq" id="WP_148133919.1">
    <property type="nucleotide sequence ID" value="NZ_CP017634.1"/>
</dbReference>
<keyword evidence="3" id="KW-0378">Hydrolase</keyword>
<evidence type="ECO:0000313" key="4">
    <source>
        <dbReference type="EMBL" id="ATW24698.1"/>
    </source>
</evidence>
<dbReference type="KEGG" id="fwa:DCMF_07835"/>
<feature type="binding site" evidence="3">
    <location>
        <position position="136"/>
    </location>
    <ligand>
        <name>Fe cation</name>
        <dbReference type="ChEBI" id="CHEBI:24875"/>
    </ligand>
</feature>
<dbReference type="AlphaFoldDB" id="A0A3G1KQH7"/>
<dbReference type="InterPro" id="IPR036821">
    <property type="entry name" value="Peptide_deformylase_sf"/>
</dbReference>
<keyword evidence="3" id="KW-0479">Metal-binding</keyword>
<keyword evidence="5" id="KW-1185">Reference proteome</keyword>
<evidence type="ECO:0000256" key="3">
    <source>
        <dbReference type="HAMAP-Rule" id="MF_00163"/>
    </source>
</evidence>
<comment type="function">
    <text evidence="3">Removes the formyl group from the N-terminal Met of newly synthesized proteins. Requires at least a dipeptide for an efficient rate of reaction. N-terminal L-methionine is a prerequisite for activity but the enzyme has broad specificity at other positions.</text>
</comment>
<dbReference type="InterPro" id="IPR023635">
    <property type="entry name" value="Peptide_deformylase"/>
</dbReference>
<comment type="similarity">
    <text evidence="1 3">Belongs to the polypeptide deformylase family.</text>
</comment>
<organism evidence="4 5">
    <name type="scientific">Formimonas warabiya</name>
    <dbReference type="NCBI Taxonomy" id="1761012"/>
    <lineage>
        <taxon>Bacteria</taxon>
        <taxon>Bacillati</taxon>
        <taxon>Bacillota</taxon>
        <taxon>Clostridia</taxon>
        <taxon>Eubacteriales</taxon>
        <taxon>Peptococcaceae</taxon>
        <taxon>Candidatus Formimonas</taxon>
    </lineage>
</organism>
<dbReference type="GO" id="GO:0042586">
    <property type="term" value="F:peptide deformylase activity"/>
    <property type="evidence" value="ECO:0007669"/>
    <property type="project" value="UniProtKB-UniRule"/>
</dbReference>
<dbReference type="EMBL" id="CP017634">
    <property type="protein sequence ID" value="ATW24698.1"/>
    <property type="molecule type" value="Genomic_DNA"/>
</dbReference>
<dbReference type="NCBIfam" id="TIGR00079">
    <property type="entry name" value="pept_deformyl"/>
    <property type="match status" value="1"/>
</dbReference>
<dbReference type="NCBIfam" id="NF001159">
    <property type="entry name" value="PRK00150.1-3"/>
    <property type="match status" value="1"/>
</dbReference>
<name>A0A3G1KQH7_FORW1</name>
<feature type="active site" evidence="3">
    <location>
        <position position="133"/>
    </location>
</feature>
<evidence type="ECO:0000256" key="2">
    <source>
        <dbReference type="ARBA" id="ARBA00023004"/>
    </source>
</evidence>
<dbReference type="PANTHER" id="PTHR10458:SF22">
    <property type="entry name" value="PEPTIDE DEFORMYLASE"/>
    <property type="match status" value="1"/>
</dbReference>
<dbReference type="HAMAP" id="MF_00163">
    <property type="entry name" value="Pep_deformylase"/>
    <property type="match status" value="1"/>
</dbReference>